<feature type="compositionally biased region" description="Low complexity" evidence="3">
    <location>
        <begin position="300"/>
        <end position="335"/>
    </location>
</feature>
<reference evidence="5" key="1">
    <citation type="submission" date="2021-01" db="UniProtKB">
        <authorList>
            <consortium name="EnsemblPlants"/>
        </authorList>
    </citation>
    <scope>IDENTIFICATION</scope>
</reference>
<dbReference type="Proteomes" id="UP000594263">
    <property type="component" value="Unplaced"/>
</dbReference>
<feature type="compositionally biased region" description="Basic and acidic residues" evidence="3">
    <location>
        <begin position="373"/>
        <end position="388"/>
    </location>
</feature>
<evidence type="ECO:0000313" key="5">
    <source>
        <dbReference type="EnsemblPlants" id="Kaladp0053s0117.1.v1.1"/>
    </source>
</evidence>
<evidence type="ECO:0000256" key="4">
    <source>
        <dbReference type="SAM" id="SignalP"/>
    </source>
</evidence>
<dbReference type="PANTHER" id="PTHR32295">
    <property type="entry name" value="IQ-DOMAIN 5-RELATED"/>
    <property type="match status" value="1"/>
</dbReference>
<dbReference type="PROSITE" id="PS50096">
    <property type="entry name" value="IQ"/>
    <property type="match status" value="1"/>
</dbReference>
<evidence type="ECO:0000313" key="6">
    <source>
        <dbReference type="Proteomes" id="UP000594263"/>
    </source>
</evidence>
<evidence type="ECO:0008006" key="7">
    <source>
        <dbReference type="Google" id="ProtNLM"/>
    </source>
</evidence>
<evidence type="ECO:0000256" key="2">
    <source>
        <dbReference type="ARBA" id="ARBA00024341"/>
    </source>
</evidence>
<organism evidence="5 6">
    <name type="scientific">Kalanchoe fedtschenkoi</name>
    <name type="common">Lavender scallops</name>
    <name type="synonym">South American air plant</name>
    <dbReference type="NCBI Taxonomy" id="63787"/>
    <lineage>
        <taxon>Eukaryota</taxon>
        <taxon>Viridiplantae</taxon>
        <taxon>Streptophyta</taxon>
        <taxon>Embryophyta</taxon>
        <taxon>Tracheophyta</taxon>
        <taxon>Spermatophyta</taxon>
        <taxon>Magnoliopsida</taxon>
        <taxon>eudicotyledons</taxon>
        <taxon>Gunneridae</taxon>
        <taxon>Pentapetalae</taxon>
        <taxon>Saxifragales</taxon>
        <taxon>Crassulaceae</taxon>
        <taxon>Kalanchoe</taxon>
    </lineage>
</organism>
<protein>
    <recommendedName>
        <fullName evidence="7">Protein IQ-DOMAIN 1</fullName>
    </recommendedName>
</protein>
<feature type="chain" id="PRO_5029597963" description="Protein IQ-DOMAIN 1" evidence="4">
    <location>
        <begin position="21"/>
        <end position="394"/>
    </location>
</feature>
<dbReference type="GO" id="GO:0005516">
    <property type="term" value="F:calmodulin binding"/>
    <property type="evidence" value="ECO:0007669"/>
    <property type="project" value="UniProtKB-KW"/>
</dbReference>
<dbReference type="CDD" id="cd23767">
    <property type="entry name" value="IQCD"/>
    <property type="match status" value="1"/>
</dbReference>
<feature type="region of interest" description="Disordered" evidence="3">
    <location>
        <begin position="291"/>
        <end position="394"/>
    </location>
</feature>
<dbReference type="Gramene" id="Kaladp0053s0117.1.v1.1">
    <property type="protein sequence ID" value="Kaladp0053s0117.1.v1.1"/>
    <property type="gene ID" value="Kaladp0053s0117.v1.1"/>
</dbReference>
<dbReference type="OMA" id="TMQNEIR"/>
<comment type="similarity">
    <text evidence="2">Belongs to the IQD family.</text>
</comment>
<sequence length="394" mass="43709">MRFGGVWLLACCWLFPFLTPKLVDLGGAHICERELFWVWIGGGLSAQVSCVCESRPAGEMGSGDWLKTLTGSKKAKGIGKKQKKGTSTNVKSNGFVWKPNSKKPSIFANATCDSDGNRWVLGRPIEDVAATRIQTTFRAYWARKSLRRLKGIVKLQILTQGDSVKRQAVRTLNHLHTWGKIQDQIKARRLCMVVEGRLRQMKLENQLKLDAKLHDAEAEWSCTAESMHEIIAKIHLREEASVKRERALAYAFTHQWRANSSQNQLMGNSELGKSNWGWSWMERWIAARPWESRIPPTPKSGPAKAKAGKANSSQPSSPTKLPSPKPKVSTPKTLLSNCKASTPRTTPASGKGVGKPPRLSYPPSTKQAAKKHATAELEAPKNTEEQEPKTVASN</sequence>
<evidence type="ECO:0000256" key="3">
    <source>
        <dbReference type="SAM" id="MobiDB-lite"/>
    </source>
</evidence>
<dbReference type="EnsemblPlants" id="Kaladp0053s0117.1.v1.1">
    <property type="protein sequence ID" value="Kaladp0053s0117.1.v1.1"/>
    <property type="gene ID" value="Kaladp0053s0117.v1.1"/>
</dbReference>
<dbReference type="AlphaFoldDB" id="A0A7N0U3T5"/>
<keyword evidence="1" id="KW-0112">Calmodulin-binding</keyword>
<name>A0A7N0U3T5_KALFE</name>
<keyword evidence="4" id="KW-0732">Signal</keyword>
<keyword evidence="6" id="KW-1185">Reference proteome</keyword>
<dbReference type="PANTHER" id="PTHR32295:SF93">
    <property type="entry name" value="PROTEIN IQ-DOMAIN 9"/>
    <property type="match status" value="1"/>
</dbReference>
<evidence type="ECO:0000256" key="1">
    <source>
        <dbReference type="ARBA" id="ARBA00022860"/>
    </source>
</evidence>
<proteinExistence type="inferred from homology"/>
<feature type="signal peptide" evidence="4">
    <location>
        <begin position="1"/>
        <end position="20"/>
    </location>
</feature>
<feature type="compositionally biased region" description="Polar residues" evidence="3">
    <location>
        <begin position="336"/>
        <end position="348"/>
    </location>
</feature>
<accession>A0A7N0U3T5</accession>